<dbReference type="InterPro" id="IPR029058">
    <property type="entry name" value="AB_hydrolase_fold"/>
</dbReference>
<dbReference type="KEGG" id="ocg:OCA5_c10360"/>
<dbReference type="PANTHER" id="PTHR46623:SF6">
    <property type="entry name" value="ALPHA_BETA-HYDROLASES SUPERFAMILY PROTEIN"/>
    <property type="match status" value="1"/>
</dbReference>
<dbReference type="HOGENOM" id="CLU_054590_7_0_5"/>
<dbReference type="OrthoDB" id="9771666at2"/>
<dbReference type="PANTHER" id="PTHR46623">
    <property type="entry name" value="CARBOXYMETHYLENEBUTENOLIDASE-RELATED"/>
    <property type="match status" value="1"/>
</dbReference>
<accession>B6JIB2</accession>
<dbReference type="SUPFAM" id="SSF53474">
    <property type="entry name" value="alpha/beta-Hydrolases"/>
    <property type="match status" value="1"/>
</dbReference>
<dbReference type="PATRIC" id="fig|504832.7.peg.1102"/>
<sequence length="304" mass="32558">MTMDSRAQQSMDDETLTSDEMGLTRISPLSRRGFMTASAAVAAGYTLAAGPVRADVIVTDETGLETGNATIKVMGGDMPGYFARPKGVPNPPIVLVAMEVFGLHEYIKDVTRRLGKLGAFAVAPDYYFRAGTDLTRIKDIPQLMPIVNAKADSELLSDLDATAAWAVSQGGDGNRLGIIGFCRGGRAVWEYAAHSTQLKAGVAFYGSLVDPPNPLWPKSPTQLAGEMKAPVLGLYGAEDQGIPVAQVDAMKAALAAAGKTAEFRIFPGAPHGFHADYRPSYRKEPAEQAWADMQAWFKKYNVLG</sequence>
<reference evidence="3 4" key="1">
    <citation type="journal article" date="2011" name="J. Bacteriol.">
        <title>Complete genome sequences of the chemolithoautotrophic Oligotropha carboxidovorans strains OM4 and OM5.</title>
        <authorList>
            <person name="Volland S."/>
            <person name="Rachinger M."/>
            <person name="Strittmatter A."/>
            <person name="Daniel R."/>
            <person name="Gottschalk G."/>
            <person name="Meyer O."/>
        </authorList>
    </citation>
    <scope>NUCLEOTIDE SEQUENCE [LARGE SCALE GENOMIC DNA]</scope>
    <source>
        <strain evidence="4">ATCC 49405 / DSM 1227 / KCTC 32145 / OM5</strain>
    </source>
</reference>
<dbReference type="AlphaFoldDB" id="B6JIB2"/>
<feature type="compositionally biased region" description="Polar residues" evidence="1">
    <location>
        <begin position="1"/>
        <end position="10"/>
    </location>
</feature>
<dbReference type="GO" id="GO:0016787">
    <property type="term" value="F:hydrolase activity"/>
    <property type="evidence" value="ECO:0007669"/>
    <property type="project" value="InterPro"/>
</dbReference>
<dbReference type="KEGG" id="oca:OCAR_7059"/>
<dbReference type="Proteomes" id="UP000007730">
    <property type="component" value="Chromosome"/>
</dbReference>
<dbReference type="InterPro" id="IPR006311">
    <property type="entry name" value="TAT_signal"/>
</dbReference>
<dbReference type="InterPro" id="IPR051049">
    <property type="entry name" value="Dienelactone_hydrolase-like"/>
</dbReference>
<gene>
    <name evidence="3" type="ordered locus">OCA5_c10360</name>
</gene>
<feature type="region of interest" description="Disordered" evidence="1">
    <location>
        <begin position="1"/>
        <end position="22"/>
    </location>
</feature>
<evidence type="ECO:0000259" key="2">
    <source>
        <dbReference type="Pfam" id="PF01738"/>
    </source>
</evidence>
<keyword evidence="4" id="KW-1185">Reference proteome</keyword>
<dbReference type="eggNOG" id="COG0412">
    <property type="taxonomic scope" value="Bacteria"/>
</dbReference>
<dbReference type="PROSITE" id="PS51318">
    <property type="entry name" value="TAT"/>
    <property type="match status" value="1"/>
</dbReference>
<dbReference type="InterPro" id="IPR002925">
    <property type="entry name" value="Dienelactn_hydro"/>
</dbReference>
<dbReference type="RefSeq" id="WP_012564193.1">
    <property type="nucleotide sequence ID" value="NC_011386.1"/>
</dbReference>
<dbReference type="Pfam" id="PF01738">
    <property type="entry name" value="DLH"/>
    <property type="match status" value="1"/>
</dbReference>
<name>B6JIB2_AFIC5</name>
<dbReference type="Gene3D" id="3.40.50.1820">
    <property type="entry name" value="alpha/beta hydrolase"/>
    <property type="match status" value="1"/>
</dbReference>
<evidence type="ECO:0000313" key="3">
    <source>
        <dbReference type="EMBL" id="AEI05755.1"/>
    </source>
</evidence>
<evidence type="ECO:0000256" key="1">
    <source>
        <dbReference type="SAM" id="MobiDB-lite"/>
    </source>
</evidence>
<proteinExistence type="predicted"/>
<dbReference type="STRING" id="504832.OCA5_c10360"/>
<dbReference type="EMBL" id="CP002826">
    <property type="protein sequence ID" value="AEI05755.1"/>
    <property type="molecule type" value="Genomic_DNA"/>
</dbReference>
<feature type="domain" description="Dienelactone hydrolase" evidence="2">
    <location>
        <begin position="78"/>
        <end position="300"/>
    </location>
</feature>
<protein>
    <submittedName>
        <fullName evidence="3">Putative carboxymethylenebutenolidase</fullName>
    </submittedName>
</protein>
<organism evidence="3 4">
    <name type="scientific">Afipia carboxidovorans (strain ATCC 49405 / DSM 1227 / KCTC 32145 / OM5)</name>
    <name type="common">Oligotropha carboxidovorans</name>
    <dbReference type="NCBI Taxonomy" id="504832"/>
    <lineage>
        <taxon>Bacteria</taxon>
        <taxon>Pseudomonadati</taxon>
        <taxon>Pseudomonadota</taxon>
        <taxon>Alphaproteobacteria</taxon>
        <taxon>Hyphomicrobiales</taxon>
        <taxon>Nitrobacteraceae</taxon>
        <taxon>Afipia</taxon>
    </lineage>
</organism>
<evidence type="ECO:0000313" key="4">
    <source>
        <dbReference type="Proteomes" id="UP000007730"/>
    </source>
</evidence>